<evidence type="ECO:0000313" key="3">
    <source>
        <dbReference type="Proteomes" id="UP001457282"/>
    </source>
</evidence>
<feature type="region of interest" description="Disordered" evidence="1">
    <location>
        <begin position="108"/>
        <end position="136"/>
    </location>
</feature>
<dbReference type="AlphaFoldDB" id="A0AAW1W864"/>
<feature type="compositionally biased region" description="Polar residues" evidence="1">
    <location>
        <begin position="108"/>
        <end position="118"/>
    </location>
</feature>
<protein>
    <recommendedName>
        <fullName evidence="4">CCHC-type domain-containing protein</fullName>
    </recommendedName>
</protein>
<keyword evidence="3" id="KW-1185">Reference proteome</keyword>
<accession>A0AAW1W864</accession>
<reference evidence="2 3" key="1">
    <citation type="journal article" date="2023" name="G3 (Bethesda)">
        <title>A chromosome-length genome assembly and annotation of blackberry (Rubus argutus, cv. 'Hillquist').</title>
        <authorList>
            <person name="Bruna T."/>
            <person name="Aryal R."/>
            <person name="Dudchenko O."/>
            <person name="Sargent D.J."/>
            <person name="Mead D."/>
            <person name="Buti M."/>
            <person name="Cavallini A."/>
            <person name="Hytonen T."/>
            <person name="Andres J."/>
            <person name="Pham M."/>
            <person name="Weisz D."/>
            <person name="Mascagni F."/>
            <person name="Usai G."/>
            <person name="Natali L."/>
            <person name="Bassil N."/>
            <person name="Fernandez G.E."/>
            <person name="Lomsadze A."/>
            <person name="Armour M."/>
            <person name="Olukolu B."/>
            <person name="Poorten T."/>
            <person name="Britton C."/>
            <person name="Davik J."/>
            <person name="Ashrafi H."/>
            <person name="Aiden E.L."/>
            <person name="Borodovsky M."/>
            <person name="Worthington M."/>
        </authorList>
    </citation>
    <scope>NUCLEOTIDE SEQUENCE [LARGE SCALE GENOMIC DNA]</scope>
    <source>
        <strain evidence="2">PI 553951</strain>
    </source>
</reference>
<gene>
    <name evidence="2" type="ORF">M0R45_028047</name>
</gene>
<name>A0AAW1W864_RUBAR</name>
<comment type="caution">
    <text evidence="2">The sequence shown here is derived from an EMBL/GenBank/DDBJ whole genome shotgun (WGS) entry which is preliminary data.</text>
</comment>
<evidence type="ECO:0000313" key="2">
    <source>
        <dbReference type="EMBL" id="KAK9919455.1"/>
    </source>
</evidence>
<sequence length="136" mass="15208">MSSFVGTQPANLDEIFFKFYVPKSDLHNSASELDLEADLETEKQIFKYLSAPERYAKRRCPICAVNNDGQCCHFVQEHGTIPALKICIKCGKVGEHRSWECPNVASRSDTVINDNRPTPESELEGAAANVPHQNQN</sequence>
<proteinExistence type="predicted"/>
<organism evidence="2 3">
    <name type="scientific">Rubus argutus</name>
    <name type="common">Southern blackberry</name>
    <dbReference type="NCBI Taxonomy" id="59490"/>
    <lineage>
        <taxon>Eukaryota</taxon>
        <taxon>Viridiplantae</taxon>
        <taxon>Streptophyta</taxon>
        <taxon>Embryophyta</taxon>
        <taxon>Tracheophyta</taxon>
        <taxon>Spermatophyta</taxon>
        <taxon>Magnoliopsida</taxon>
        <taxon>eudicotyledons</taxon>
        <taxon>Gunneridae</taxon>
        <taxon>Pentapetalae</taxon>
        <taxon>rosids</taxon>
        <taxon>fabids</taxon>
        <taxon>Rosales</taxon>
        <taxon>Rosaceae</taxon>
        <taxon>Rosoideae</taxon>
        <taxon>Rosoideae incertae sedis</taxon>
        <taxon>Rubus</taxon>
    </lineage>
</organism>
<evidence type="ECO:0000256" key="1">
    <source>
        <dbReference type="SAM" id="MobiDB-lite"/>
    </source>
</evidence>
<evidence type="ECO:0008006" key="4">
    <source>
        <dbReference type="Google" id="ProtNLM"/>
    </source>
</evidence>
<dbReference type="EMBL" id="JBEDUW010000006">
    <property type="protein sequence ID" value="KAK9919455.1"/>
    <property type="molecule type" value="Genomic_DNA"/>
</dbReference>
<dbReference type="Proteomes" id="UP001457282">
    <property type="component" value="Unassembled WGS sequence"/>
</dbReference>